<dbReference type="EMBL" id="CP046052">
    <property type="protein sequence ID" value="QGM46790.1"/>
    <property type="molecule type" value="Genomic_DNA"/>
</dbReference>
<dbReference type="InterPro" id="IPR018060">
    <property type="entry name" value="HTH_AraC"/>
</dbReference>
<gene>
    <name evidence="5" type="ORF">H2LOC_014405</name>
</gene>
<name>A0A6B8KJM4_9HYPH</name>
<dbReference type="GO" id="GO:0043565">
    <property type="term" value="F:sequence-specific DNA binding"/>
    <property type="evidence" value="ECO:0007669"/>
    <property type="project" value="InterPro"/>
</dbReference>
<dbReference type="Pfam" id="PF20240">
    <property type="entry name" value="DUF6597"/>
    <property type="match status" value="1"/>
</dbReference>
<evidence type="ECO:0000259" key="4">
    <source>
        <dbReference type="PROSITE" id="PS01124"/>
    </source>
</evidence>
<dbReference type="PANTHER" id="PTHR46796">
    <property type="entry name" value="HTH-TYPE TRANSCRIPTIONAL ACTIVATOR RHAS-RELATED"/>
    <property type="match status" value="1"/>
</dbReference>
<dbReference type="OrthoDB" id="110167at2"/>
<sequence length="258" mass="27545">MPLPPGYSESIRIGDRVAPVEAAWRYFAEMDGEHRVLPDGRCDLILRFHSDGESALGDVVPVIAGPATRFHLVPLAGNTAFVGVRLRPGIARAVLGIELAPLVNRVFVGQDTLALIPALSQLRLCGLSIEQIAAQLDAFVAERCSGAVIDLVALSLIDSFHVTGGRVSVEDVARSHGVHPKTVRRKISGATGLTPKQYTSIVRFHRALRLRRDAGLDAVAAAFEAGFADQPHMSRTFRHMGGISAAKPVTSVLAGLPI</sequence>
<evidence type="ECO:0000256" key="1">
    <source>
        <dbReference type="ARBA" id="ARBA00023015"/>
    </source>
</evidence>
<accession>A0A6B8KJM4</accession>
<dbReference type="InterPro" id="IPR050204">
    <property type="entry name" value="AraC_XylS_family_regulators"/>
</dbReference>
<dbReference type="Pfam" id="PF12833">
    <property type="entry name" value="HTH_18"/>
    <property type="match status" value="1"/>
</dbReference>
<proteinExistence type="predicted"/>
<dbReference type="RefSeq" id="WP_136497679.1">
    <property type="nucleotide sequence ID" value="NZ_CP046052.1"/>
</dbReference>
<evidence type="ECO:0000256" key="2">
    <source>
        <dbReference type="ARBA" id="ARBA00023125"/>
    </source>
</evidence>
<keyword evidence="1" id="KW-0805">Transcription regulation</keyword>
<protein>
    <submittedName>
        <fullName evidence="5">Helix-turn-helix domain-containing protein</fullName>
    </submittedName>
</protein>
<reference evidence="5 6" key="1">
    <citation type="submission" date="2019-11" db="EMBL/GenBank/DDBJ databases">
        <title>The genome sequence of Methylocystis heyeri.</title>
        <authorList>
            <person name="Oshkin I.Y."/>
            <person name="Miroshnikov K."/>
            <person name="Dedysh S.N."/>
        </authorList>
    </citation>
    <scope>NUCLEOTIDE SEQUENCE [LARGE SCALE GENOMIC DNA]</scope>
    <source>
        <strain evidence="5 6">H2</strain>
    </source>
</reference>
<organism evidence="5 6">
    <name type="scientific">Methylocystis heyeri</name>
    <dbReference type="NCBI Taxonomy" id="391905"/>
    <lineage>
        <taxon>Bacteria</taxon>
        <taxon>Pseudomonadati</taxon>
        <taxon>Pseudomonadota</taxon>
        <taxon>Alphaproteobacteria</taxon>
        <taxon>Hyphomicrobiales</taxon>
        <taxon>Methylocystaceae</taxon>
        <taxon>Methylocystis</taxon>
    </lineage>
</organism>
<feature type="domain" description="HTH araC/xylS-type" evidence="4">
    <location>
        <begin position="146"/>
        <end position="251"/>
    </location>
</feature>
<keyword evidence="3" id="KW-0804">Transcription</keyword>
<dbReference type="GO" id="GO:0003700">
    <property type="term" value="F:DNA-binding transcription factor activity"/>
    <property type="evidence" value="ECO:0007669"/>
    <property type="project" value="InterPro"/>
</dbReference>
<dbReference type="Proteomes" id="UP000309061">
    <property type="component" value="Chromosome"/>
</dbReference>
<dbReference type="SMART" id="SM00342">
    <property type="entry name" value="HTH_ARAC"/>
    <property type="match status" value="1"/>
</dbReference>
<dbReference type="Gene3D" id="1.10.10.60">
    <property type="entry name" value="Homeodomain-like"/>
    <property type="match status" value="1"/>
</dbReference>
<evidence type="ECO:0000313" key="5">
    <source>
        <dbReference type="EMBL" id="QGM46790.1"/>
    </source>
</evidence>
<evidence type="ECO:0000256" key="3">
    <source>
        <dbReference type="ARBA" id="ARBA00023163"/>
    </source>
</evidence>
<dbReference type="AlphaFoldDB" id="A0A6B8KJM4"/>
<keyword evidence="2" id="KW-0238">DNA-binding</keyword>
<dbReference type="KEGG" id="mhey:H2LOC_014405"/>
<dbReference type="PROSITE" id="PS01124">
    <property type="entry name" value="HTH_ARAC_FAMILY_2"/>
    <property type="match status" value="1"/>
</dbReference>
<keyword evidence="6" id="KW-1185">Reference proteome</keyword>
<evidence type="ECO:0000313" key="6">
    <source>
        <dbReference type="Proteomes" id="UP000309061"/>
    </source>
</evidence>
<dbReference type="InterPro" id="IPR046532">
    <property type="entry name" value="DUF6597"/>
</dbReference>